<dbReference type="Proteomes" id="UP001054837">
    <property type="component" value="Unassembled WGS sequence"/>
</dbReference>
<feature type="compositionally biased region" description="Polar residues" evidence="1">
    <location>
        <begin position="57"/>
        <end position="80"/>
    </location>
</feature>
<evidence type="ECO:0000313" key="2">
    <source>
        <dbReference type="EMBL" id="GIY24818.1"/>
    </source>
</evidence>
<evidence type="ECO:0000313" key="3">
    <source>
        <dbReference type="Proteomes" id="UP001054837"/>
    </source>
</evidence>
<dbReference type="EMBL" id="BPLQ01006744">
    <property type="protein sequence ID" value="GIY24818.1"/>
    <property type="molecule type" value="Genomic_DNA"/>
</dbReference>
<name>A0AAV4RRB4_9ARAC</name>
<sequence length="156" mass="18216">MLDMEKERKKKQEGRLRQLCVEEVQSKRELEVAKNAEEKLLREARRRQDEFKMPNAIPNQIPNWPSQPIINHQMMSNNHSHMPDHQPKPSYAIEKMNHIGNSNHQDVPPPLPTSPPPFEPSYQTVYSQKPAFMSNQRLNDSHVCNRILVVSMESNN</sequence>
<dbReference type="AlphaFoldDB" id="A0AAV4RRB4"/>
<comment type="caution">
    <text evidence="2">The sequence shown here is derived from an EMBL/GenBank/DDBJ whole genome shotgun (WGS) entry which is preliminary data.</text>
</comment>
<accession>A0AAV4RRB4</accession>
<protein>
    <submittedName>
        <fullName evidence="2">Uncharacterized protein</fullName>
    </submittedName>
</protein>
<keyword evidence="3" id="KW-1185">Reference proteome</keyword>
<evidence type="ECO:0000256" key="1">
    <source>
        <dbReference type="SAM" id="MobiDB-lite"/>
    </source>
</evidence>
<gene>
    <name evidence="2" type="primary">AVEN_254433_1</name>
    <name evidence="2" type="ORF">CDAR_23711</name>
</gene>
<proteinExistence type="predicted"/>
<feature type="region of interest" description="Disordered" evidence="1">
    <location>
        <begin position="51"/>
        <end position="90"/>
    </location>
</feature>
<organism evidence="2 3">
    <name type="scientific">Caerostris darwini</name>
    <dbReference type="NCBI Taxonomy" id="1538125"/>
    <lineage>
        <taxon>Eukaryota</taxon>
        <taxon>Metazoa</taxon>
        <taxon>Ecdysozoa</taxon>
        <taxon>Arthropoda</taxon>
        <taxon>Chelicerata</taxon>
        <taxon>Arachnida</taxon>
        <taxon>Araneae</taxon>
        <taxon>Araneomorphae</taxon>
        <taxon>Entelegynae</taxon>
        <taxon>Araneoidea</taxon>
        <taxon>Araneidae</taxon>
        <taxon>Caerostris</taxon>
    </lineage>
</organism>
<reference evidence="2 3" key="1">
    <citation type="submission" date="2021-06" db="EMBL/GenBank/DDBJ databases">
        <title>Caerostris darwini draft genome.</title>
        <authorList>
            <person name="Kono N."/>
            <person name="Arakawa K."/>
        </authorList>
    </citation>
    <scope>NUCLEOTIDE SEQUENCE [LARGE SCALE GENOMIC DNA]</scope>
</reference>